<dbReference type="GO" id="GO:0005634">
    <property type="term" value="C:nucleus"/>
    <property type="evidence" value="ECO:0007669"/>
    <property type="project" value="UniProtKB-SubCell"/>
</dbReference>
<dbReference type="SUPFAM" id="SSF53098">
    <property type="entry name" value="Ribonuclease H-like"/>
    <property type="match status" value="1"/>
</dbReference>
<feature type="compositionally biased region" description="Polar residues" evidence="6">
    <location>
        <begin position="32"/>
        <end position="46"/>
    </location>
</feature>
<dbReference type="InterPro" id="IPR052035">
    <property type="entry name" value="ZnF_BED_domain_contain"/>
</dbReference>
<feature type="region of interest" description="Disordered" evidence="6">
    <location>
        <begin position="1"/>
        <end position="46"/>
    </location>
</feature>
<evidence type="ECO:0000256" key="5">
    <source>
        <dbReference type="ARBA" id="ARBA00023242"/>
    </source>
</evidence>
<name>A0A9N9GZH9_9GLOM</name>
<gene>
    <name evidence="7" type="ORF">CPELLU_LOCUS9077</name>
</gene>
<dbReference type="AlphaFoldDB" id="A0A9N9GZH9"/>
<comment type="subcellular location">
    <subcellularLocation>
        <location evidence="1">Nucleus</location>
    </subcellularLocation>
</comment>
<evidence type="ECO:0000256" key="1">
    <source>
        <dbReference type="ARBA" id="ARBA00004123"/>
    </source>
</evidence>
<keyword evidence="2" id="KW-0479">Metal-binding</keyword>
<keyword evidence="8" id="KW-1185">Reference proteome</keyword>
<keyword evidence="4" id="KW-0862">Zinc</keyword>
<dbReference type="GO" id="GO:0008270">
    <property type="term" value="F:zinc ion binding"/>
    <property type="evidence" value="ECO:0007669"/>
    <property type="project" value="UniProtKB-KW"/>
</dbReference>
<proteinExistence type="predicted"/>
<dbReference type="Proteomes" id="UP000789759">
    <property type="component" value="Unassembled WGS sequence"/>
</dbReference>
<comment type="caution">
    <text evidence="7">The sequence shown here is derived from an EMBL/GenBank/DDBJ whole genome shotgun (WGS) entry which is preliminary data.</text>
</comment>
<evidence type="ECO:0000313" key="8">
    <source>
        <dbReference type="Proteomes" id="UP000789759"/>
    </source>
</evidence>
<evidence type="ECO:0000256" key="6">
    <source>
        <dbReference type="SAM" id="MobiDB-lite"/>
    </source>
</evidence>
<feature type="compositionally biased region" description="Acidic residues" evidence="6">
    <location>
        <begin position="326"/>
        <end position="335"/>
    </location>
</feature>
<evidence type="ECO:0000313" key="7">
    <source>
        <dbReference type="EMBL" id="CAG8645670.1"/>
    </source>
</evidence>
<accession>A0A9N9GZH9</accession>
<feature type="region of interest" description="Disordered" evidence="6">
    <location>
        <begin position="326"/>
        <end position="358"/>
    </location>
</feature>
<sequence length="434" mass="49950">MSRNNKKKSKAPETSQFFHEREELSSSLTSENITDSTVSNETNSGGRNLSPVWKYFSREKTNSYGHFSAKCDLCPAKWARGEPAKLEAHLALECPNVEDEVQQLYLRRIACRDDLEDLQLENPANLKKRKLSNKQPNLKRYFPQKADENLSEERIKSINSSLLKAFVVCGISFSTIENPFFIDFLYNLCPNYHPPSREVLSGRLLDQEYSRVTIKHEILVKILSPIRTAITNLEAQSTTLADCFLQFIQLAAAIKKISNLRVRRFKNYCIQSFNKRWRGFDRDTYLLAYFLHPGYRETEYNNLEIVKRFDIENIVCLRDEIFQDNEFDTDSEESPDGSTNNSDNSDNESVVSNKTGQGVFDFDPMNLATDLMQEWSYENDNNSLDRADNCANNNPNAIDKEDVNENSSTVDNDNENSESLPIALRKTCRNNKQN</sequence>
<evidence type="ECO:0000256" key="3">
    <source>
        <dbReference type="ARBA" id="ARBA00022771"/>
    </source>
</evidence>
<feature type="compositionally biased region" description="Low complexity" evidence="6">
    <location>
        <begin position="338"/>
        <end position="353"/>
    </location>
</feature>
<dbReference type="OrthoDB" id="2433784at2759"/>
<keyword evidence="3" id="KW-0863">Zinc-finger</keyword>
<evidence type="ECO:0000256" key="4">
    <source>
        <dbReference type="ARBA" id="ARBA00022833"/>
    </source>
</evidence>
<organism evidence="7 8">
    <name type="scientific">Cetraspora pellucida</name>
    <dbReference type="NCBI Taxonomy" id="1433469"/>
    <lineage>
        <taxon>Eukaryota</taxon>
        <taxon>Fungi</taxon>
        <taxon>Fungi incertae sedis</taxon>
        <taxon>Mucoromycota</taxon>
        <taxon>Glomeromycotina</taxon>
        <taxon>Glomeromycetes</taxon>
        <taxon>Diversisporales</taxon>
        <taxon>Gigasporaceae</taxon>
        <taxon>Cetraspora</taxon>
    </lineage>
</organism>
<feature type="region of interest" description="Disordered" evidence="6">
    <location>
        <begin position="380"/>
        <end position="419"/>
    </location>
</feature>
<protein>
    <submittedName>
        <fullName evidence="7">23444_t:CDS:1</fullName>
    </submittedName>
</protein>
<keyword evidence="5" id="KW-0539">Nucleus</keyword>
<dbReference type="EMBL" id="CAJVQA010006749">
    <property type="protein sequence ID" value="CAG8645670.1"/>
    <property type="molecule type" value="Genomic_DNA"/>
</dbReference>
<dbReference type="InterPro" id="IPR012337">
    <property type="entry name" value="RNaseH-like_sf"/>
</dbReference>
<reference evidence="7" key="1">
    <citation type="submission" date="2021-06" db="EMBL/GenBank/DDBJ databases">
        <authorList>
            <person name="Kallberg Y."/>
            <person name="Tangrot J."/>
            <person name="Rosling A."/>
        </authorList>
    </citation>
    <scope>NUCLEOTIDE SEQUENCE</scope>
    <source>
        <strain evidence="7">FL966</strain>
    </source>
</reference>
<dbReference type="PANTHER" id="PTHR46481:SF10">
    <property type="entry name" value="ZINC FINGER BED DOMAIN-CONTAINING PROTEIN 39"/>
    <property type="match status" value="1"/>
</dbReference>
<evidence type="ECO:0000256" key="2">
    <source>
        <dbReference type="ARBA" id="ARBA00022723"/>
    </source>
</evidence>
<dbReference type="PANTHER" id="PTHR46481">
    <property type="entry name" value="ZINC FINGER BED DOMAIN-CONTAINING PROTEIN 4"/>
    <property type="match status" value="1"/>
</dbReference>